<feature type="compositionally biased region" description="Polar residues" evidence="1">
    <location>
        <begin position="310"/>
        <end position="319"/>
    </location>
</feature>
<dbReference type="VEuPathDB" id="PiroplasmaDB:BBOV_III008140"/>
<evidence type="ECO:0000313" key="2">
    <source>
        <dbReference type="EMBL" id="BAN65182.1"/>
    </source>
</evidence>
<name>S6BMB7_BABBO</name>
<feature type="region of interest" description="Disordered" evidence="1">
    <location>
        <begin position="304"/>
        <end position="330"/>
    </location>
</feature>
<accession>S6BMB7</accession>
<evidence type="ECO:0000256" key="1">
    <source>
        <dbReference type="SAM" id="MobiDB-lite"/>
    </source>
</evidence>
<gene>
    <name evidence="2" type="primary">BBOV_III008140</name>
</gene>
<organism evidence="2">
    <name type="scientific">Babesia bovis</name>
    <dbReference type="NCBI Taxonomy" id="5865"/>
    <lineage>
        <taxon>Eukaryota</taxon>
        <taxon>Sar</taxon>
        <taxon>Alveolata</taxon>
        <taxon>Apicomplexa</taxon>
        <taxon>Aconoidasida</taxon>
        <taxon>Piroplasmida</taxon>
        <taxon>Babesiidae</taxon>
        <taxon>Babesia</taxon>
    </lineage>
</organism>
<proteinExistence type="evidence at transcript level"/>
<sequence>MVDDAPLETVRRTKAVAIKVLDVKDRRALSEGMLPQEAAKSEGWLKSDLVSGFWRKSDQGSRKSSPSELSVKSRRNIDRFKTVFHGVDWFKSRNTDDSDQETEVTDDNESSTYTAALYNKLSSMFDGFKGMMYTNWKITRTFGTNTASAISSMANGVPNISQRFSWNMESFLRSNSASERFIAFIPSFSSQKSGYTFSDAFVPNHGTFVDCFALFIEDPPKEQKSPDPVDAQSVIDVGNNLRCEIVSKASQRVLSEHGPYQCVFEENINTETEAKPLKEFIEDMPVHNGRLRFFQAIKSLRKPSDKNIDNQDVPSQSMGSKDHVESMSHYSPTSYIKNRVAMFSEYLSKRSEEAPGPKTLRSYFANLRSRRGNEESEDNDESKFDDNAHYRMQEHTMIHTGHWDEFQYDNIEIVLRDDNNDSVIQLPYGCAVM</sequence>
<dbReference type="EMBL" id="AK441388">
    <property type="protein sequence ID" value="BAN65182.1"/>
    <property type="molecule type" value="mRNA"/>
</dbReference>
<protein>
    <submittedName>
        <fullName evidence="2">Uncharacterized protein</fullName>
    </submittedName>
</protein>
<reference evidence="2" key="1">
    <citation type="journal article" date="2014" name="BMC Genomics">
        <title>The Babesia bovis gene and promoter model: an update from full-length EST analysis.</title>
        <authorList>
            <person name="Yamagishi J."/>
            <person name="Wakaguri H."/>
            <person name="Yokoyama N."/>
            <person name="Yamashita R."/>
            <person name="Suzuki Y."/>
            <person name="Xuan X."/>
            <person name="Igarashi I."/>
        </authorList>
    </citation>
    <scope>NUCLEOTIDE SEQUENCE</scope>
    <source>
        <strain evidence="2">Texas</strain>
    </source>
</reference>
<dbReference type="AlphaFoldDB" id="S6BMB7"/>